<accession>A0A0C9VXN4</accession>
<proteinExistence type="predicted"/>
<dbReference type="Proteomes" id="UP000054279">
    <property type="component" value="Unassembled WGS sequence"/>
</dbReference>
<dbReference type="AlphaFoldDB" id="A0A0C9VXN4"/>
<gene>
    <name evidence="1" type="ORF">M422DRAFT_170034</name>
</gene>
<name>A0A0C9VXN4_SPHS4</name>
<dbReference type="OrthoDB" id="3239511at2759"/>
<protein>
    <submittedName>
        <fullName evidence="1">Uncharacterized protein</fullName>
    </submittedName>
</protein>
<dbReference type="HOGENOM" id="CLU_101637_1_0_1"/>
<dbReference type="EMBL" id="KN837124">
    <property type="protein sequence ID" value="KIJ43201.1"/>
    <property type="molecule type" value="Genomic_DNA"/>
</dbReference>
<sequence length="171" mass="19909">MLFLFNHVSSIIYHYLFSMDNTPCWRGLMHFKSVASIQFTDGNAFKDILRAILPSAVDVLPADSAFAHCIHLLDQIEYLESSLPEYEKYCIILSQEYDKNYNYPKHHSLIDLPEDLRSKATVENYSTRPGEGFQQEVQQAYDQTNFRNPESQVLLLQTIRFPTLFNFISDD</sequence>
<organism evidence="1 2">
    <name type="scientific">Sphaerobolus stellatus (strain SS14)</name>
    <dbReference type="NCBI Taxonomy" id="990650"/>
    <lineage>
        <taxon>Eukaryota</taxon>
        <taxon>Fungi</taxon>
        <taxon>Dikarya</taxon>
        <taxon>Basidiomycota</taxon>
        <taxon>Agaricomycotina</taxon>
        <taxon>Agaricomycetes</taxon>
        <taxon>Phallomycetidae</taxon>
        <taxon>Geastrales</taxon>
        <taxon>Sphaerobolaceae</taxon>
        <taxon>Sphaerobolus</taxon>
    </lineage>
</organism>
<evidence type="ECO:0000313" key="1">
    <source>
        <dbReference type="EMBL" id="KIJ43201.1"/>
    </source>
</evidence>
<reference evidence="1 2" key="1">
    <citation type="submission" date="2014-06" db="EMBL/GenBank/DDBJ databases">
        <title>Evolutionary Origins and Diversification of the Mycorrhizal Mutualists.</title>
        <authorList>
            <consortium name="DOE Joint Genome Institute"/>
            <consortium name="Mycorrhizal Genomics Consortium"/>
            <person name="Kohler A."/>
            <person name="Kuo A."/>
            <person name="Nagy L.G."/>
            <person name="Floudas D."/>
            <person name="Copeland A."/>
            <person name="Barry K.W."/>
            <person name="Cichocki N."/>
            <person name="Veneault-Fourrey C."/>
            <person name="LaButti K."/>
            <person name="Lindquist E.A."/>
            <person name="Lipzen A."/>
            <person name="Lundell T."/>
            <person name="Morin E."/>
            <person name="Murat C."/>
            <person name="Riley R."/>
            <person name="Ohm R."/>
            <person name="Sun H."/>
            <person name="Tunlid A."/>
            <person name="Henrissat B."/>
            <person name="Grigoriev I.V."/>
            <person name="Hibbett D.S."/>
            <person name="Martin F."/>
        </authorList>
    </citation>
    <scope>NUCLEOTIDE SEQUENCE [LARGE SCALE GENOMIC DNA]</scope>
    <source>
        <strain evidence="1 2">SS14</strain>
    </source>
</reference>
<evidence type="ECO:0000313" key="2">
    <source>
        <dbReference type="Proteomes" id="UP000054279"/>
    </source>
</evidence>
<keyword evidence="2" id="KW-1185">Reference proteome</keyword>